<sequence>MKSINLVVSAVITAVLATLCCLPAFLFLFFGVSVAGLSFLSELGFLRIPLSILTIILLFIAYKKSKNSIICECKNRKKSIIISIGLFLLFFALLFYPEFLVYFVD</sequence>
<keyword evidence="1" id="KW-0472">Membrane</keyword>
<dbReference type="Gene3D" id="1.10.287.910">
    <property type="entry name" value="bacterial mercury transporter, merf"/>
    <property type="match status" value="1"/>
</dbReference>
<evidence type="ECO:0000313" key="2">
    <source>
        <dbReference type="EMBL" id="RXK16247.1"/>
    </source>
</evidence>
<accession>A0AAX2AGZ4</accession>
<gene>
    <name evidence="2" type="ORF">CP985_04505</name>
</gene>
<organism evidence="2 3">
    <name type="scientific">Malaciobacter mytili LMG 24559</name>
    <dbReference type="NCBI Taxonomy" id="1032238"/>
    <lineage>
        <taxon>Bacteria</taxon>
        <taxon>Pseudomonadati</taxon>
        <taxon>Campylobacterota</taxon>
        <taxon>Epsilonproteobacteria</taxon>
        <taxon>Campylobacterales</taxon>
        <taxon>Arcobacteraceae</taxon>
        <taxon>Malaciobacter</taxon>
    </lineage>
</organism>
<reference evidence="2 3" key="1">
    <citation type="submission" date="2017-09" db="EMBL/GenBank/DDBJ databases">
        <title>Genomics of the genus Arcobacter.</title>
        <authorList>
            <person name="Perez-Cataluna A."/>
            <person name="Figueras M.J."/>
            <person name="Salas-Masso N."/>
        </authorList>
    </citation>
    <scope>NUCLEOTIDE SEQUENCE [LARGE SCALE GENOMIC DNA]</scope>
    <source>
        <strain evidence="2 3">CECT 7386</strain>
    </source>
</reference>
<dbReference type="Proteomes" id="UP000290092">
    <property type="component" value="Unassembled WGS sequence"/>
</dbReference>
<protein>
    <submittedName>
        <fullName evidence="2">Transporter</fullName>
    </submittedName>
</protein>
<feature type="transmembrane region" description="Helical" evidence="1">
    <location>
        <begin position="44"/>
        <end position="62"/>
    </location>
</feature>
<dbReference type="EMBL" id="NXID01000012">
    <property type="protein sequence ID" value="RXK16247.1"/>
    <property type="molecule type" value="Genomic_DNA"/>
</dbReference>
<name>A0AAX2AGZ4_9BACT</name>
<feature type="transmembrane region" description="Helical" evidence="1">
    <location>
        <begin position="82"/>
        <end position="104"/>
    </location>
</feature>
<dbReference type="KEGG" id="amyt:AMYT_1107"/>
<dbReference type="AlphaFoldDB" id="A0AAX2AGZ4"/>
<comment type="caution">
    <text evidence="2">The sequence shown here is derived from an EMBL/GenBank/DDBJ whole genome shotgun (WGS) entry which is preliminary data.</text>
</comment>
<keyword evidence="1" id="KW-0812">Transmembrane</keyword>
<proteinExistence type="predicted"/>
<keyword evidence="1" id="KW-1133">Transmembrane helix</keyword>
<feature type="transmembrane region" description="Helical" evidence="1">
    <location>
        <begin position="7"/>
        <end position="32"/>
    </location>
</feature>
<evidence type="ECO:0000313" key="3">
    <source>
        <dbReference type="Proteomes" id="UP000290092"/>
    </source>
</evidence>
<dbReference type="RefSeq" id="WP_114841556.1">
    <property type="nucleotide sequence ID" value="NZ_CP031219.1"/>
</dbReference>
<evidence type="ECO:0000256" key="1">
    <source>
        <dbReference type="SAM" id="Phobius"/>
    </source>
</evidence>
<keyword evidence="3" id="KW-1185">Reference proteome</keyword>